<comment type="pathway">
    <text evidence="6">Aromatic compound metabolism; 3-phenylpropanoate degradation.</text>
</comment>
<dbReference type="GO" id="GO:0009098">
    <property type="term" value="P:L-leucine biosynthetic process"/>
    <property type="evidence" value="ECO:0007669"/>
    <property type="project" value="TreeGrafter"/>
</dbReference>
<dbReference type="Pfam" id="PF00682">
    <property type="entry name" value="HMGL-like"/>
    <property type="match status" value="1"/>
</dbReference>
<dbReference type="GO" id="GO:0019380">
    <property type="term" value="P:3-phenylpropionate catabolic process"/>
    <property type="evidence" value="ECO:0007669"/>
    <property type="project" value="UniProtKB-UniRule"/>
</dbReference>
<dbReference type="InterPro" id="IPR050073">
    <property type="entry name" value="2-IPM_HCS-like"/>
</dbReference>
<feature type="binding site" evidence="6">
    <location>
        <position position="199"/>
    </location>
    <ligand>
        <name>Mn(2+)</name>
        <dbReference type="ChEBI" id="CHEBI:29035"/>
    </ligand>
</feature>
<dbReference type="AlphaFoldDB" id="I2B986"/>
<dbReference type="GO" id="GO:0003852">
    <property type="term" value="F:2-isopropylmalate synthase activity"/>
    <property type="evidence" value="ECO:0007669"/>
    <property type="project" value="TreeGrafter"/>
</dbReference>
<sequence>MNGKKLFISDVTLRDGMHAIRHQYSTEDVQQIARALDNARVDSIEVAHGDGLQGSSFNYGFGAHSDLEWIETAADVVTHARIATLLIPGIGTIHDLKNAYNAGARIVRVATHCTEADVSKQHIAFARELGMDTVGFLMMSHLTTPENLARQAQLMESYGATCIYVVDSGGAMNMDDIRARFRALKAVLKPETLTGMHAHHNLSLGVANSMVAVEEGCDRIDASLAGMGAGAGNAPLEVFIAAAEKLGWNHGCDLYGLMNAADELVRPLQDRPVRVDRETLALGYAGVYSSFLRHAEVAAARYGLSAVDILVELGKRRMVGGQEDMIVDVALDLARR</sequence>
<dbReference type="HOGENOM" id="CLU_049173_0_0_6"/>
<evidence type="ECO:0000256" key="1">
    <source>
        <dbReference type="ARBA" id="ARBA00008944"/>
    </source>
</evidence>
<dbReference type="InterPro" id="IPR017629">
    <property type="entry name" value="4OH_2_O-val_aldolase"/>
</dbReference>
<accession>K6VVM9</accession>
<feature type="binding site" evidence="6">
    <location>
        <position position="168"/>
    </location>
    <ligand>
        <name>substrate</name>
    </ligand>
</feature>
<evidence type="ECO:0000256" key="4">
    <source>
        <dbReference type="ARBA" id="ARBA00023211"/>
    </source>
</evidence>
<evidence type="ECO:0000256" key="6">
    <source>
        <dbReference type="HAMAP-Rule" id="MF_01656"/>
    </source>
</evidence>
<dbReference type="PROSITE" id="PS50991">
    <property type="entry name" value="PYR_CT"/>
    <property type="match status" value="1"/>
</dbReference>
<dbReference type="EC" id="4.1.3.39" evidence="6 7"/>
<dbReference type="RefSeq" id="WP_002440899.1">
    <property type="nucleotide sequence ID" value="NC_017910.1"/>
</dbReference>
<dbReference type="Proteomes" id="UP000001955">
    <property type="component" value="Chromosome"/>
</dbReference>
<comment type="catalytic activity">
    <reaction evidence="6">
        <text>(S)-4-hydroxy-2-oxopentanoate = acetaldehyde + pyruvate</text>
        <dbReference type="Rhea" id="RHEA:22624"/>
        <dbReference type="ChEBI" id="CHEBI:15343"/>
        <dbReference type="ChEBI" id="CHEBI:15361"/>
        <dbReference type="ChEBI" id="CHEBI:73143"/>
        <dbReference type="EC" id="4.1.3.39"/>
    </reaction>
</comment>
<dbReference type="UniPathway" id="UPA00714"/>
<dbReference type="SUPFAM" id="SSF89000">
    <property type="entry name" value="post-HMGL domain-like"/>
    <property type="match status" value="1"/>
</dbReference>
<evidence type="ECO:0000256" key="3">
    <source>
        <dbReference type="ARBA" id="ARBA00022797"/>
    </source>
</evidence>
<evidence type="ECO:0000313" key="9">
    <source>
        <dbReference type="EMBL" id="AFJ47090.1"/>
    </source>
</evidence>
<dbReference type="KEGG" id="ebt:EBL_c19990"/>
<protein>
    <recommendedName>
        <fullName evidence="6 7">4-hydroxy-2-oxovalerate aldolase</fullName>
        <shortName evidence="6">HOA</shortName>
        <ecNumber evidence="6 7">4.1.3.39</ecNumber>
    </recommendedName>
    <alternativeName>
        <fullName evidence="6">4-hydroxy-2-keto-pentanoic acid aldolase</fullName>
    </alternativeName>
    <alternativeName>
        <fullName evidence="6">4-hydroxy-2-oxopentanoate aldolase</fullName>
    </alternativeName>
</protein>
<keyword evidence="2 6" id="KW-0479">Metal-binding</keyword>
<dbReference type="EMBL" id="CP001560">
    <property type="protein sequence ID" value="AFJ47090.1"/>
    <property type="molecule type" value="Genomic_DNA"/>
</dbReference>
<feature type="binding site" evidence="6">
    <location>
        <position position="288"/>
    </location>
    <ligand>
        <name>substrate</name>
    </ligand>
</feature>
<dbReference type="InterPro" id="IPR035685">
    <property type="entry name" value="DRE_TIM_HOA"/>
</dbReference>
<dbReference type="GO" id="GO:0030145">
    <property type="term" value="F:manganese ion binding"/>
    <property type="evidence" value="ECO:0007669"/>
    <property type="project" value="UniProtKB-UniRule"/>
</dbReference>
<evidence type="ECO:0000256" key="7">
    <source>
        <dbReference type="NCBIfam" id="TIGR03217"/>
    </source>
</evidence>
<dbReference type="Gene3D" id="3.20.20.70">
    <property type="entry name" value="Aldolase class I"/>
    <property type="match status" value="1"/>
</dbReference>
<dbReference type="SUPFAM" id="SSF51569">
    <property type="entry name" value="Aldolase"/>
    <property type="match status" value="1"/>
</dbReference>
<dbReference type="eggNOG" id="COG0119">
    <property type="taxonomic scope" value="Bacteria"/>
</dbReference>
<feature type="binding site" evidence="6">
    <location>
        <position position="197"/>
    </location>
    <ligand>
        <name>substrate</name>
    </ligand>
</feature>
<evidence type="ECO:0000256" key="2">
    <source>
        <dbReference type="ARBA" id="ARBA00022723"/>
    </source>
</evidence>
<dbReference type="HAMAP" id="MF_01656">
    <property type="entry name" value="HOA"/>
    <property type="match status" value="1"/>
</dbReference>
<feature type="binding site" evidence="6">
    <location>
        <position position="197"/>
    </location>
    <ligand>
        <name>Mn(2+)</name>
        <dbReference type="ChEBI" id="CHEBI:29035"/>
    </ligand>
</feature>
<accession>I2B986</accession>
<feature type="site" description="Transition state stabilizer" evidence="6">
    <location>
        <position position="14"/>
    </location>
</feature>
<keyword evidence="4 6" id="KW-0464">Manganese</keyword>
<feature type="active site" description="Proton acceptor" evidence="6">
    <location>
        <position position="18"/>
    </location>
</feature>
<dbReference type="InterPro" id="IPR000891">
    <property type="entry name" value="PYR_CT"/>
</dbReference>
<dbReference type="PATRIC" id="fig|630626.3.peg.1942"/>
<keyword evidence="10" id="KW-1185">Reference proteome</keyword>
<dbReference type="NCBIfam" id="TIGR03217">
    <property type="entry name" value="4OH_2_O_val_ald"/>
    <property type="match status" value="1"/>
</dbReference>
<evidence type="ECO:0000259" key="8">
    <source>
        <dbReference type="PROSITE" id="PS50991"/>
    </source>
</evidence>
<comment type="subunit">
    <text evidence="6">Interacts with MhpF.</text>
</comment>
<evidence type="ECO:0000313" key="10">
    <source>
        <dbReference type="Proteomes" id="UP000001955"/>
    </source>
</evidence>
<dbReference type="FunFam" id="1.10.8.60:FF:000042">
    <property type="entry name" value="4-hydroxy-2-oxovalerate aldolase"/>
    <property type="match status" value="1"/>
</dbReference>
<feature type="binding site" evidence="6">
    <location>
        <position position="15"/>
    </location>
    <ligand>
        <name>Mn(2+)</name>
        <dbReference type="ChEBI" id="CHEBI:29035"/>
    </ligand>
</feature>
<keyword evidence="3 6" id="KW-0058">Aromatic hydrocarbons catabolism</keyword>
<feature type="domain" description="Pyruvate carboxyltransferase" evidence="8">
    <location>
        <begin position="6"/>
        <end position="258"/>
    </location>
</feature>
<proteinExistence type="inferred from homology"/>
<dbReference type="FunFam" id="3.20.20.70:FF:000072">
    <property type="entry name" value="4-hydroxy-2-oxovalerate aldolase"/>
    <property type="match status" value="1"/>
</dbReference>
<dbReference type="GO" id="GO:0008701">
    <property type="term" value="F:4-hydroxy-2-oxovalerate aldolase activity"/>
    <property type="evidence" value="ECO:0007669"/>
    <property type="project" value="UniProtKB-UniRule"/>
</dbReference>
<dbReference type="InterPro" id="IPR013785">
    <property type="entry name" value="Aldolase_TIM"/>
</dbReference>
<dbReference type="NCBIfam" id="NF006049">
    <property type="entry name" value="PRK08195.1"/>
    <property type="match status" value="1"/>
</dbReference>
<dbReference type="CDD" id="cd07943">
    <property type="entry name" value="DRE_TIM_HOA"/>
    <property type="match status" value="1"/>
</dbReference>
<dbReference type="Pfam" id="PF07836">
    <property type="entry name" value="DmpG_comm"/>
    <property type="match status" value="1"/>
</dbReference>
<dbReference type="InterPro" id="IPR012425">
    <property type="entry name" value="DmpG_comm"/>
</dbReference>
<keyword evidence="5 6" id="KW-0456">Lyase</keyword>
<dbReference type="PANTHER" id="PTHR10277">
    <property type="entry name" value="HOMOCITRATE SYNTHASE-RELATED"/>
    <property type="match status" value="1"/>
</dbReference>
<name>I2B986_SHIBC</name>
<comment type="similarity">
    <text evidence="1 6">Belongs to the 4-hydroxy-2-oxovalerate aldolase family.</text>
</comment>
<reference evidence="9 10" key="1">
    <citation type="journal article" date="2012" name="J. Bacteriol.">
        <title>Complete genome sequence of the B12-producing Shimwellia blattae strain DSM 4481, isolated from a cockroach.</title>
        <authorList>
            <person name="Brzuszkiewicz E."/>
            <person name="Waschkowitz T."/>
            <person name="Wiezer A."/>
            <person name="Daniel R."/>
        </authorList>
    </citation>
    <scope>NUCLEOTIDE SEQUENCE [LARGE SCALE GENOMIC DNA]</scope>
    <source>
        <strain evidence="10">ATCC 29907 / DSM 4481 / JCM 1650 / NBRC 105725 / CDC 9005-74</strain>
    </source>
</reference>
<dbReference type="STRING" id="630626.EBL_c19990"/>
<dbReference type="OrthoDB" id="9803573at2"/>
<evidence type="ECO:0000256" key="5">
    <source>
        <dbReference type="ARBA" id="ARBA00023239"/>
    </source>
</evidence>
<dbReference type="Gene3D" id="1.10.8.60">
    <property type="match status" value="1"/>
</dbReference>
<organism evidence="9 10">
    <name type="scientific">Shimwellia blattae (strain ATCC 29907 / DSM 4481 / JCM 1650 / NBRC 105725 / CDC 9005-74)</name>
    <name type="common">Escherichia blattae</name>
    <dbReference type="NCBI Taxonomy" id="630626"/>
    <lineage>
        <taxon>Bacteria</taxon>
        <taxon>Pseudomonadati</taxon>
        <taxon>Pseudomonadota</taxon>
        <taxon>Gammaproteobacteria</taxon>
        <taxon>Enterobacterales</taxon>
        <taxon>Enterobacteriaceae</taxon>
        <taxon>Shimwellia</taxon>
    </lineage>
</organism>
<gene>
    <name evidence="6 9" type="primary">mhpE</name>
    <name evidence="9" type="ordered locus">EBL_c19990</name>
</gene>
<comment type="function">
    <text evidence="6">Catalyzes the retro-aldol cleavage of 4-hydroxy-2-oxopentanoate to pyruvate and acetaldehyde. Is involved in the meta-cleavage pathway for the degradation of aromatic compounds.</text>
</comment>
<dbReference type="PANTHER" id="PTHR10277:SF9">
    <property type="entry name" value="2-ISOPROPYLMALATE SYNTHASE 1, CHLOROPLASTIC-RELATED"/>
    <property type="match status" value="1"/>
</dbReference>
<feature type="binding site" evidence="6">
    <location>
        <begin position="14"/>
        <end position="15"/>
    </location>
    <ligand>
        <name>substrate</name>
    </ligand>
</feature>